<evidence type="ECO:0000259" key="3">
    <source>
        <dbReference type="PROSITE" id="PS50893"/>
    </source>
</evidence>
<dbReference type="PROSITE" id="PS50893">
    <property type="entry name" value="ABC_TRANSPORTER_2"/>
    <property type="match status" value="1"/>
</dbReference>
<accession>A0ABZ2XQM5</accession>
<dbReference type="Gene3D" id="1.10.20.60">
    <property type="entry name" value="Glu-tRNAGln amidotransferase C subunit, N-terminal domain"/>
    <property type="match status" value="1"/>
</dbReference>
<gene>
    <name evidence="4" type="ORF">QEZ52_17560</name>
</gene>
<dbReference type="Proteomes" id="UP001623232">
    <property type="component" value="Chromosome"/>
</dbReference>
<proteinExistence type="predicted"/>
<dbReference type="PANTHER" id="PTHR11895:SF170">
    <property type="entry name" value="AMIDASE"/>
    <property type="match status" value="1"/>
</dbReference>
<keyword evidence="4" id="KW-0378">Hydrolase</keyword>
<feature type="domain" description="ABC transporter" evidence="3">
    <location>
        <begin position="13"/>
        <end position="245"/>
    </location>
</feature>
<dbReference type="EMBL" id="CP123584">
    <property type="protein sequence ID" value="WZK88388.1"/>
    <property type="molecule type" value="Genomic_DNA"/>
</dbReference>
<dbReference type="InterPro" id="IPR027417">
    <property type="entry name" value="P-loop_NTPase"/>
</dbReference>
<dbReference type="EC" id="3.5.1.4" evidence="4"/>
<protein>
    <submittedName>
        <fullName evidence="4">Amidase</fullName>
        <ecNumber evidence="4">3.5.1.4</ecNumber>
    </submittedName>
</protein>
<dbReference type="RefSeq" id="WP_406645774.1">
    <property type="nucleotide sequence ID" value="NZ_CP123584.1"/>
</dbReference>
<sequence length="787" mass="85558">MGTETSTDTAHVLDVKSLSGGYGKVPILHGIEFSVAENEVVGILGHNGMGKTTLLKTLMGFLPPSSGTLRFHDTDITRLSPYERAGLGLGYVPQGRGIFPQLSVRDNLRFAWHEYAGASESDVMEAVLADFPRLRPLLDRDGGALSGGEQQLLALARCLMGDPDFLLLDEPTEGIQPSIIEEMAETLLNLRQARGLSILLVEQNFDFIADLSDRVLVLERGRITGALSRDELSDQAKVDQFLGFGAARSTRGNDTPRPIAKTAQHAAQHADLHPAHQPAQMGTNMTVKRPTLAQMRDMATRFGMSLTDAELAEFSTIMEPYIQAYDRLDATPDNLPPVRYPRSPGHFPDFSENPLNAWYVKTEVRGAPDGPLRGKRIALKDTICLAGVPMMNGSSIMEGYTPEIDATIVTRMLDAGAVIAGKAHSENFCLSGGSHTGAKGPIQNPWKHGYMAGGSSGGSAALVAAGEVDMAIAGDQGGSIRIPSSNCGVYGMKPTHGLVPYTGVMPIEQTIDHVGPVSNTVADNALLLEVLAGEDGLDPRQYKPKTYRYTEALGRGAQGLRIGILKEGFHRPESEPDVDQKVLAAADRFRELGARVEEVSIPEHHLAVDCWTAITVEGLQDHMMHGNSAGTNYRGLFLPSMIDHMAQWRSRADELTHSLKVCMFLGEFFQTQYRGRFYGKAQNLMRKVNDRYAQALGQYDLLLMPTVPMKPQEIPPPDCSITLYVQRAFEMIGNTAPFNGGLPAMNVPCGLSEGLPIGMMLVGANYGELKLYQAAHAFEQSGDWRSM</sequence>
<dbReference type="Gene3D" id="3.40.50.300">
    <property type="entry name" value="P-loop containing nucleotide triphosphate hydrolases"/>
    <property type="match status" value="1"/>
</dbReference>
<dbReference type="Gene3D" id="3.90.1300.10">
    <property type="entry name" value="Amidase signature (AS) domain"/>
    <property type="match status" value="1"/>
</dbReference>
<evidence type="ECO:0000313" key="4">
    <source>
        <dbReference type="EMBL" id="WZK88388.1"/>
    </source>
</evidence>
<name>A0ABZ2XQM5_9RHOB</name>
<dbReference type="PROSITE" id="PS00571">
    <property type="entry name" value="AMIDASES"/>
    <property type="match status" value="1"/>
</dbReference>
<keyword evidence="2" id="KW-0067">ATP-binding</keyword>
<dbReference type="Pfam" id="PF01425">
    <property type="entry name" value="Amidase"/>
    <property type="match status" value="1"/>
</dbReference>
<evidence type="ECO:0000256" key="2">
    <source>
        <dbReference type="ARBA" id="ARBA00022840"/>
    </source>
</evidence>
<dbReference type="InterPro" id="IPR017871">
    <property type="entry name" value="ABC_transporter-like_CS"/>
</dbReference>
<dbReference type="InterPro" id="IPR000120">
    <property type="entry name" value="Amidase"/>
</dbReference>
<organism evidence="4 5">
    <name type="scientific">Aliisedimentitalea scapharcae</name>
    <dbReference type="NCBI Taxonomy" id="1524259"/>
    <lineage>
        <taxon>Bacteria</taxon>
        <taxon>Pseudomonadati</taxon>
        <taxon>Pseudomonadota</taxon>
        <taxon>Alphaproteobacteria</taxon>
        <taxon>Rhodobacterales</taxon>
        <taxon>Roseobacteraceae</taxon>
        <taxon>Aliisedimentitalea</taxon>
    </lineage>
</organism>
<dbReference type="PROSITE" id="PS00211">
    <property type="entry name" value="ABC_TRANSPORTER_1"/>
    <property type="match status" value="1"/>
</dbReference>
<dbReference type="Pfam" id="PF00005">
    <property type="entry name" value="ABC_tran"/>
    <property type="match status" value="1"/>
</dbReference>
<dbReference type="SMART" id="SM00382">
    <property type="entry name" value="AAA"/>
    <property type="match status" value="1"/>
</dbReference>
<dbReference type="InterPro" id="IPR023631">
    <property type="entry name" value="Amidase_dom"/>
</dbReference>
<dbReference type="SUPFAM" id="SSF75304">
    <property type="entry name" value="Amidase signature (AS) enzymes"/>
    <property type="match status" value="1"/>
</dbReference>
<dbReference type="InterPro" id="IPR003593">
    <property type="entry name" value="AAA+_ATPase"/>
</dbReference>
<keyword evidence="1" id="KW-0547">Nucleotide-binding</keyword>
<dbReference type="InterPro" id="IPR036928">
    <property type="entry name" value="AS_sf"/>
</dbReference>
<dbReference type="InterPro" id="IPR003439">
    <property type="entry name" value="ABC_transporter-like_ATP-bd"/>
</dbReference>
<dbReference type="SUPFAM" id="SSF52540">
    <property type="entry name" value="P-loop containing nucleoside triphosphate hydrolases"/>
    <property type="match status" value="1"/>
</dbReference>
<dbReference type="CDD" id="cd03224">
    <property type="entry name" value="ABC_TM1139_LivF_branched"/>
    <property type="match status" value="1"/>
</dbReference>
<dbReference type="InterPro" id="IPR020556">
    <property type="entry name" value="Amidase_CS"/>
</dbReference>
<dbReference type="PANTHER" id="PTHR11895">
    <property type="entry name" value="TRANSAMIDASE"/>
    <property type="match status" value="1"/>
</dbReference>
<evidence type="ECO:0000256" key="1">
    <source>
        <dbReference type="ARBA" id="ARBA00022741"/>
    </source>
</evidence>
<dbReference type="NCBIfam" id="NF005565">
    <property type="entry name" value="PRK07235.1"/>
    <property type="match status" value="1"/>
</dbReference>
<keyword evidence="5" id="KW-1185">Reference proteome</keyword>
<reference evidence="4 5" key="1">
    <citation type="submission" date="2023-04" db="EMBL/GenBank/DDBJ databases">
        <title>Complete genome sequence of Alisedimentitalea scapharcae.</title>
        <authorList>
            <person name="Rong J.-C."/>
            <person name="Yi M.-L."/>
            <person name="Zhao Q."/>
        </authorList>
    </citation>
    <scope>NUCLEOTIDE SEQUENCE [LARGE SCALE GENOMIC DNA]</scope>
    <source>
        <strain evidence="4 5">KCTC 42119</strain>
    </source>
</reference>
<dbReference type="GO" id="GO:0004040">
    <property type="term" value="F:amidase activity"/>
    <property type="evidence" value="ECO:0007669"/>
    <property type="project" value="UniProtKB-EC"/>
</dbReference>
<evidence type="ECO:0000313" key="5">
    <source>
        <dbReference type="Proteomes" id="UP001623232"/>
    </source>
</evidence>